<keyword evidence="2" id="KW-0134">Cell wall</keyword>
<evidence type="ECO:0000256" key="1">
    <source>
        <dbReference type="ARBA" id="ARBA00004191"/>
    </source>
</evidence>
<evidence type="ECO:0000256" key="3">
    <source>
        <dbReference type="ARBA" id="ARBA00022525"/>
    </source>
</evidence>
<dbReference type="EMBL" id="MU838998">
    <property type="protein sequence ID" value="KAK1772032.1"/>
    <property type="molecule type" value="Genomic_DNA"/>
</dbReference>
<name>A0AAJ0FLC5_9PEZI</name>
<dbReference type="InterPro" id="IPR054508">
    <property type="entry name" value="PIR1-like_C"/>
</dbReference>
<evidence type="ECO:0000259" key="8">
    <source>
        <dbReference type="Pfam" id="PF22799"/>
    </source>
</evidence>
<evidence type="ECO:0000256" key="4">
    <source>
        <dbReference type="ARBA" id="ARBA00022729"/>
    </source>
</evidence>
<evidence type="ECO:0000256" key="5">
    <source>
        <dbReference type="ARBA" id="ARBA00038219"/>
    </source>
</evidence>
<dbReference type="GO" id="GO:0005199">
    <property type="term" value="F:structural constituent of cell wall"/>
    <property type="evidence" value="ECO:0007669"/>
    <property type="project" value="TreeGrafter"/>
</dbReference>
<accession>A0AAJ0FLC5</accession>
<sequence>MKTTILTALSVVGATAAHVVAVKLAPEGAPPAGCTTNFDGEFEISVSEGSSEKRGLSLEVRQASSHRAWDRPGKLPAEADGHSQKQKRAACSAEGILVVTLTDGTLRDAQGRTGYISSDFQLQFDEPPQENAIYTSGFSVCHDSGLLALGPSTQFFKCRSSEFWNLYDRHWAEQCSPVELTVMPCGGESKEGGQVVGTAVVATTIVITLSDGQTQVVTTQAPIPICQIGDGQVQAHTTPCELLGPGAPEPTNRGPPVGESSDGQIQLTGTAPPPPEESGATGGPPPAESSEAALPVASSGYANGTFPATTATVPPPVEGPTSAPGGGVPPPEASVPVSGGRRVEMGSVGAFVLGVLGAVWFL</sequence>
<protein>
    <submittedName>
        <fullName evidence="9">Covalently-linked cell wall protein</fullName>
    </submittedName>
</protein>
<comment type="subcellular location">
    <subcellularLocation>
        <location evidence="1">Secreted</location>
        <location evidence="1">Cell wall</location>
    </subcellularLocation>
</comment>
<dbReference type="GeneID" id="85305551"/>
<feature type="compositionally biased region" description="Basic and acidic residues" evidence="6">
    <location>
        <begin position="67"/>
        <end position="83"/>
    </location>
</feature>
<dbReference type="PANTHER" id="PTHR47254:SF1">
    <property type="entry name" value="CELL WALL MANNOPROTEIN CIS3-RELATED"/>
    <property type="match status" value="1"/>
</dbReference>
<evidence type="ECO:0000313" key="9">
    <source>
        <dbReference type="EMBL" id="KAK1772032.1"/>
    </source>
</evidence>
<comment type="caution">
    <text evidence="9">The sequence shown here is derived from an EMBL/GenBank/DDBJ whole genome shotgun (WGS) entry which is preliminary data.</text>
</comment>
<evidence type="ECO:0000256" key="2">
    <source>
        <dbReference type="ARBA" id="ARBA00022512"/>
    </source>
</evidence>
<dbReference type="Pfam" id="PF22799">
    <property type="entry name" value="PIR1-like_C"/>
    <property type="match status" value="1"/>
</dbReference>
<dbReference type="PANTHER" id="PTHR47254">
    <property type="entry name" value="CELL WALL MANNOPROTEIN CIS3-RELATED"/>
    <property type="match status" value="1"/>
</dbReference>
<dbReference type="InterPro" id="IPR051153">
    <property type="entry name" value="Yeast_CWMannoprotein_PIR"/>
</dbReference>
<dbReference type="GO" id="GO:0031505">
    <property type="term" value="P:fungal-type cell wall organization"/>
    <property type="evidence" value="ECO:0007669"/>
    <property type="project" value="TreeGrafter"/>
</dbReference>
<keyword evidence="3" id="KW-0964">Secreted</keyword>
<feature type="region of interest" description="Disordered" evidence="6">
    <location>
        <begin position="237"/>
        <end position="339"/>
    </location>
</feature>
<feature type="region of interest" description="Disordered" evidence="6">
    <location>
        <begin position="62"/>
        <end position="86"/>
    </location>
</feature>
<feature type="domain" description="Cell wall mannoprotein PIR1-like C-terminal" evidence="8">
    <location>
        <begin position="104"/>
        <end position="178"/>
    </location>
</feature>
<keyword evidence="4 7" id="KW-0732">Signal</keyword>
<feature type="compositionally biased region" description="Low complexity" evidence="6">
    <location>
        <begin position="288"/>
        <end position="312"/>
    </location>
</feature>
<proteinExistence type="inferred from homology"/>
<dbReference type="RefSeq" id="XP_060288245.1">
    <property type="nucleotide sequence ID" value="XM_060422364.1"/>
</dbReference>
<feature type="chain" id="PRO_5042516812" evidence="7">
    <location>
        <begin position="18"/>
        <end position="362"/>
    </location>
</feature>
<organism evidence="9 10">
    <name type="scientific">Phialemonium atrogriseum</name>
    <dbReference type="NCBI Taxonomy" id="1093897"/>
    <lineage>
        <taxon>Eukaryota</taxon>
        <taxon>Fungi</taxon>
        <taxon>Dikarya</taxon>
        <taxon>Ascomycota</taxon>
        <taxon>Pezizomycotina</taxon>
        <taxon>Sordariomycetes</taxon>
        <taxon>Sordariomycetidae</taxon>
        <taxon>Cephalothecales</taxon>
        <taxon>Cephalothecaceae</taxon>
        <taxon>Phialemonium</taxon>
    </lineage>
</organism>
<gene>
    <name evidence="9" type="ORF">QBC33DRAFT_173492</name>
</gene>
<dbReference type="GO" id="GO:0009277">
    <property type="term" value="C:fungal-type cell wall"/>
    <property type="evidence" value="ECO:0007669"/>
    <property type="project" value="TreeGrafter"/>
</dbReference>
<evidence type="ECO:0000313" key="10">
    <source>
        <dbReference type="Proteomes" id="UP001244011"/>
    </source>
</evidence>
<dbReference type="Proteomes" id="UP001244011">
    <property type="component" value="Unassembled WGS sequence"/>
</dbReference>
<dbReference type="AlphaFoldDB" id="A0AAJ0FLC5"/>
<feature type="signal peptide" evidence="7">
    <location>
        <begin position="1"/>
        <end position="17"/>
    </location>
</feature>
<reference evidence="9" key="1">
    <citation type="submission" date="2023-06" db="EMBL/GenBank/DDBJ databases">
        <title>Genome-scale phylogeny and comparative genomics of the fungal order Sordariales.</title>
        <authorList>
            <consortium name="Lawrence Berkeley National Laboratory"/>
            <person name="Hensen N."/>
            <person name="Bonometti L."/>
            <person name="Westerberg I."/>
            <person name="Brannstrom I.O."/>
            <person name="Guillou S."/>
            <person name="Cros-Aarteil S."/>
            <person name="Calhoun S."/>
            <person name="Haridas S."/>
            <person name="Kuo A."/>
            <person name="Mondo S."/>
            <person name="Pangilinan J."/>
            <person name="Riley R."/>
            <person name="Labutti K."/>
            <person name="Andreopoulos B."/>
            <person name="Lipzen A."/>
            <person name="Chen C."/>
            <person name="Yanf M."/>
            <person name="Daum C."/>
            <person name="Ng V."/>
            <person name="Clum A."/>
            <person name="Steindorff A."/>
            <person name="Ohm R."/>
            <person name="Martin F."/>
            <person name="Silar P."/>
            <person name="Natvig D."/>
            <person name="Lalanne C."/>
            <person name="Gautier V."/>
            <person name="Ament-Velasquez S.L."/>
            <person name="Kruys A."/>
            <person name="Hutchinson M.I."/>
            <person name="Powell A.J."/>
            <person name="Barry K."/>
            <person name="Miller A.N."/>
            <person name="Grigoriev I.V."/>
            <person name="Debuchy R."/>
            <person name="Gladieux P."/>
            <person name="Thoren M.H."/>
            <person name="Johannesson H."/>
        </authorList>
    </citation>
    <scope>NUCLEOTIDE SEQUENCE</scope>
    <source>
        <strain evidence="9">8032-3</strain>
    </source>
</reference>
<comment type="similarity">
    <text evidence="5">Belongs to the PIR protein family.</text>
</comment>
<evidence type="ECO:0000256" key="6">
    <source>
        <dbReference type="SAM" id="MobiDB-lite"/>
    </source>
</evidence>
<evidence type="ECO:0000256" key="7">
    <source>
        <dbReference type="SAM" id="SignalP"/>
    </source>
</evidence>
<keyword evidence="10" id="KW-1185">Reference proteome</keyword>